<dbReference type="GO" id="GO:0019509">
    <property type="term" value="P:L-methionine salvage from methylthioadenosine"/>
    <property type="evidence" value="ECO:0000318"/>
    <property type="project" value="GO_Central"/>
</dbReference>
<dbReference type="VEuPathDB" id="FungiDB:KRP22_8091"/>
<feature type="domain" description="Nucleoside phosphorylase" evidence="5">
    <location>
        <begin position="328"/>
        <end position="498"/>
    </location>
</feature>
<keyword evidence="7" id="KW-1185">Reference proteome</keyword>
<dbReference type="VEuPathDB" id="FungiDB:KRP23_2057"/>
<accession>H3H7V4</accession>
<proteinExistence type="predicted"/>
<evidence type="ECO:0000313" key="6">
    <source>
        <dbReference type="EnsemblProtists" id="Phyra86839"/>
    </source>
</evidence>
<keyword evidence="2" id="KW-0808">Transferase</keyword>
<dbReference type="PANTHER" id="PTHR42679">
    <property type="entry name" value="S-METHYL-5'-THIOADENOSINE PHOSPHORYLASE"/>
    <property type="match status" value="1"/>
</dbReference>
<feature type="region of interest" description="Disordered" evidence="4">
    <location>
        <begin position="186"/>
        <end position="214"/>
    </location>
</feature>
<dbReference type="InterPro" id="IPR000845">
    <property type="entry name" value="Nucleoside_phosphorylase_d"/>
</dbReference>
<dbReference type="InterPro" id="IPR035994">
    <property type="entry name" value="Nucleoside_phosphorylase_sf"/>
</dbReference>
<dbReference type="GO" id="GO:0017061">
    <property type="term" value="F:S-methyl-5-thioadenosine phosphorylase activity"/>
    <property type="evidence" value="ECO:0000318"/>
    <property type="project" value="GO_Central"/>
</dbReference>
<dbReference type="Proteomes" id="UP000005238">
    <property type="component" value="Unassembled WGS sequence"/>
</dbReference>
<evidence type="ECO:0000256" key="2">
    <source>
        <dbReference type="ARBA" id="ARBA00022679"/>
    </source>
</evidence>
<sequence length="514" mass="56218">MSVDTEDLRQDFGEETLVAFQSGQYRALCDLMLRQLDRMMCADERKAAPPTPPPPVENHKPEAAEESSWPEGSSVPDDSGEQQVNALDLLLQDSESDLSPEHDEPATEEPAQSPDTDEKRLEASVLRIQCAARQQQARGKVNHVRAQKEQIENMEASALRIQCAARQKQARHKVDRVRVEKQQRVETITETDEVEPDSIDAGNETGGDQAEAAADLSEEMAVPESRPGTVMSYASDQFEDELEPMIPNTHVLGVIGGSSLFHAKSFSSNLVEQVVDTEFGNVVCHVGTWAPRAQGDEPPVSEAPTLQLVFVQRHHADPDGEYRQPRKINFRAIARALQVLRCEAVVGIYSVGSMTADIGVGRFVVPEDFFSPFDILHLSQDYDAHVVPELNTKLKDAVVQALTAGGFGPHDGGVYVQTAGPRFETKSEVRFFAQFGQLIGMTGANEAELLNELHVPFAMFSIVDNLANGIGAPLTLEAFKATQKANADEMERAVVHVLDELAGKKVLAAFASSP</sequence>
<reference evidence="7" key="1">
    <citation type="journal article" date="2006" name="Science">
        <title>Phytophthora genome sequences uncover evolutionary origins and mechanisms of pathogenesis.</title>
        <authorList>
            <person name="Tyler B.M."/>
            <person name="Tripathy S."/>
            <person name="Zhang X."/>
            <person name="Dehal P."/>
            <person name="Jiang R.H."/>
            <person name="Aerts A."/>
            <person name="Arredondo F.D."/>
            <person name="Baxter L."/>
            <person name="Bensasson D."/>
            <person name="Beynon J.L."/>
            <person name="Chapman J."/>
            <person name="Damasceno C.M."/>
            <person name="Dorrance A.E."/>
            <person name="Dou D."/>
            <person name="Dickerman A.W."/>
            <person name="Dubchak I.L."/>
            <person name="Garbelotto M."/>
            <person name="Gijzen M."/>
            <person name="Gordon S.G."/>
            <person name="Govers F."/>
            <person name="Grunwald N.J."/>
            <person name="Huang W."/>
            <person name="Ivors K.L."/>
            <person name="Jones R.W."/>
            <person name="Kamoun S."/>
            <person name="Krampis K."/>
            <person name="Lamour K.H."/>
            <person name="Lee M.K."/>
            <person name="McDonald W.H."/>
            <person name="Medina M."/>
            <person name="Meijer H.J."/>
            <person name="Nordberg E.K."/>
            <person name="Maclean D.J."/>
            <person name="Ospina-Giraldo M.D."/>
            <person name="Morris P.F."/>
            <person name="Phuntumart V."/>
            <person name="Putnam N.H."/>
            <person name="Rash S."/>
            <person name="Rose J.K."/>
            <person name="Sakihama Y."/>
            <person name="Salamov A.A."/>
            <person name="Savidor A."/>
            <person name="Scheuring C.F."/>
            <person name="Smith B.M."/>
            <person name="Sobral B.W."/>
            <person name="Terry A."/>
            <person name="Torto-Alalibo T.A."/>
            <person name="Win J."/>
            <person name="Xu Z."/>
            <person name="Zhang H."/>
            <person name="Grigoriev I.V."/>
            <person name="Rokhsar D.S."/>
            <person name="Boore J.L."/>
        </authorList>
    </citation>
    <scope>NUCLEOTIDE SEQUENCE [LARGE SCALE GENOMIC DNA]</scope>
    <source>
        <strain evidence="7">Pr102</strain>
    </source>
</reference>
<dbReference type="Gene3D" id="3.40.50.1580">
    <property type="entry name" value="Nucleoside phosphorylase domain"/>
    <property type="match status" value="1"/>
</dbReference>
<dbReference type="VEuPathDB" id="FungiDB:KRP23_2056"/>
<dbReference type="InParanoid" id="H3H7V4"/>
<dbReference type="GO" id="GO:0006166">
    <property type="term" value="P:purine ribonucleoside salvage"/>
    <property type="evidence" value="ECO:0007669"/>
    <property type="project" value="UniProtKB-KW"/>
</dbReference>
<dbReference type="SUPFAM" id="SSF53167">
    <property type="entry name" value="Purine and uridine phosphorylases"/>
    <property type="match status" value="1"/>
</dbReference>
<dbReference type="FunFam" id="3.40.50.1580:FF:000041">
    <property type="entry name" value="Uncharacterized protein"/>
    <property type="match status" value="1"/>
</dbReference>
<dbReference type="PANTHER" id="PTHR42679:SF2">
    <property type="entry name" value="S-METHYL-5'-THIOADENOSINE PHOSPHORYLASE"/>
    <property type="match status" value="1"/>
</dbReference>
<dbReference type="Pfam" id="PF01048">
    <property type="entry name" value="PNP_UDP_1"/>
    <property type="match status" value="1"/>
</dbReference>
<dbReference type="EnsemblProtists" id="Phyra86839">
    <property type="protein sequence ID" value="Phyra86839"/>
    <property type="gene ID" value="Phyra86839"/>
</dbReference>
<dbReference type="AlphaFoldDB" id="H3H7V4"/>
<dbReference type="InterPro" id="IPR010044">
    <property type="entry name" value="MTAP"/>
</dbReference>
<reference evidence="6" key="2">
    <citation type="submission" date="2015-06" db="UniProtKB">
        <authorList>
            <consortium name="EnsemblProtists"/>
        </authorList>
    </citation>
    <scope>IDENTIFICATION</scope>
    <source>
        <strain evidence="6">Pr102</strain>
    </source>
</reference>
<feature type="compositionally biased region" description="Acidic residues" evidence="4">
    <location>
        <begin position="189"/>
        <end position="198"/>
    </location>
</feature>
<keyword evidence="1" id="KW-0328">Glycosyltransferase</keyword>
<dbReference type="CDD" id="cd09010">
    <property type="entry name" value="MTAP_SsMTAPII_like_MTIP"/>
    <property type="match status" value="1"/>
</dbReference>
<evidence type="ECO:0000256" key="1">
    <source>
        <dbReference type="ARBA" id="ARBA00022676"/>
    </source>
</evidence>
<name>H3H7V4_PHYRM</name>
<organism evidence="6 7">
    <name type="scientific">Phytophthora ramorum</name>
    <name type="common">Sudden oak death agent</name>
    <dbReference type="NCBI Taxonomy" id="164328"/>
    <lineage>
        <taxon>Eukaryota</taxon>
        <taxon>Sar</taxon>
        <taxon>Stramenopiles</taxon>
        <taxon>Oomycota</taxon>
        <taxon>Peronosporomycetes</taxon>
        <taxon>Peronosporales</taxon>
        <taxon>Peronosporaceae</taxon>
        <taxon>Phytophthora</taxon>
    </lineage>
</organism>
<feature type="region of interest" description="Disordered" evidence="4">
    <location>
        <begin position="43"/>
        <end position="120"/>
    </location>
</feature>
<evidence type="ECO:0000259" key="5">
    <source>
        <dbReference type="Pfam" id="PF01048"/>
    </source>
</evidence>
<dbReference type="HOGENOM" id="CLU_530507_0_0_1"/>
<dbReference type="EMBL" id="DS567205">
    <property type="status" value="NOT_ANNOTATED_CDS"/>
    <property type="molecule type" value="Genomic_DNA"/>
</dbReference>
<keyword evidence="3" id="KW-0660">Purine salvage</keyword>
<evidence type="ECO:0000313" key="7">
    <source>
        <dbReference type="Proteomes" id="UP000005238"/>
    </source>
</evidence>
<protein>
    <recommendedName>
        <fullName evidence="5">Nucleoside phosphorylase domain-containing protein</fullName>
    </recommendedName>
</protein>
<dbReference type="GO" id="GO:0005829">
    <property type="term" value="C:cytosol"/>
    <property type="evidence" value="ECO:0000318"/>
    <property type="project" value="GO_Central"/>
</dbReference>
<dbReference type="PROSITE" id="PS50096">
    <property type="entry name" value="IQ"/>
    <property type="match status" value="1"/>
</dbReference>
<dbReference type="VEuPathDB" id="FungiDB:KRP22_8092"/>
<evidence type="ECO:0000256" key="3">
    <source>
        <dbReference type="ARBA" id="ARBA00022726"/>
    </source>
</evidence>
<dbReference type="STRING" id="164328.H3H7V4"/>
<evidence type="ECO:0000256" key="4">
    <source>
        <dbReference type="SAM" id="MobiDB-lite"/>
    </source>
</evidence>
<dbReference type="eggNOG" id="KOG3985">
    <property type="taxonomic scope" value="Eukaryota"/>
</dbReference>